<reference evidence="2 3" key="1">
    <citation type="submission" date="2024-03" db="EMBL/GenBank/DDBJ databases">
        <authorList>
            <person name="Jo J.-H."/>
        </authorList>
    </citation>
    <scope>NUCLEOTIDE SEQUENCE [LARGE SCALE GENOMIC DNA]</scope>
    <source>
        <strain evidence="2 3">AS3R-12</strain>
    </source>
</reference>
<protein>
    <recommendedName>
        <fullName evidence="4">Secreted protein</fullName>
    </recommendedName>
</protein>
<evidence type="ECO:0000256" key="1">
    <source>
        <dbReference type="SAM" id="SignalP"/>
    </source>
</evidence>
<name>A0ABU8S4X2_9SPHN</name>
<accession>A0ABU8S4X2</accession>
<comment type="caution">
    <text evidence="2">The sequence shown here is derived from an EMBL/GenBank/DDBJ whole genome shotgun (WGS) entry which is preliminary data.</text>
</comment>
<sequence>MKAAFRTAAGLAALISTTAQAAEPACFTRAEVNSLIAYALPVVMDPMIASCRPHLASDAYLLSGGQRISEVLAARKDTEWKAAKAAVMRVWGGSKELDMPDNVLQASLNEKVTKELAGKLKASECKDISAIAAKLSPLSPDQLVDLAGEIIVVAVRDRKSKAGAMICQAN</sequence>
<evidence type="ECO:0000313" key="2">
    <source>
        <dbReference type="EMBL" id="MEJ6009012.1"/>
    </source>
</evidence>
<evidence type="ECO:0008006" key="4">
    <source>
        <dbReference type="Google" id="ProtNLM"/>
    </source>
</evidence>
<keyword evidence="3" id="KW-1185">Reference proteome</keyword>
<keyword evidence="1" id="KW-0732">Signal</keyword>
<dbReference type="EMBL" id="JBBHJY010000001">
    <property type="protein sequence ID" value="MEJ6009012.1"/>
    <property type="molecule type" value="Genomic_DNA"/>
</dbReference>
<organism evidence="2 3">
    <name type="scientific">Novosphingobium aquae</name>
    <dbReference type="NCBI Taxonomy" id="3133435"/>
    <lineage>
        <taxon>Bacteria</taxon>
        <taxon>Pseudomonadati</taxon>
        <taxon>Pseudomonadota</taxon>
        <taxon>Alphaproteobacteria</taxon>
        <taxon>Sphingomonadales</taxon>
        <taxon>Sphingomonadaceae</taxon>
        <taxon>Novosphingobium</taxon>
    </lineage>
</organism>
<evidence type="ECO:0000313" key="3">
    <source>
        <dbReference type="Proteomes" id="UP001379235"/>
    </source>
</evidence>
<proteinExistence type="predicted"/>
<feature type="signal peptide" evidence="1">
    <location>
        <begin position="1"/>
        <end position="21"/>
    </location>
</feature>
<dbReference type="Proteomes" id="UP001379235">
    <property type="component" value="Unassembled WGS sequence"/>
</dbReference>
<feature type="chain" id="PRO_5046237934" description="Secreted protein" evidence="1">
    <location>
        <begin position="22"/>
        <end position="170"/>
    </location>
</feature>
<dbReference type="RefSeq" id="WP_339964737.1">
    <property type="nucleotide sequence ID" value="NZ_JBBHJY010000001.1"/>
</dbReference>
<gene>
    <name evidence="2" type="ORF">WG900_03655</name>
</gene>